<dbReference type="AlphaFoldDB" id="A0A0P9VP79"/>
<feature type="transmembrane region" description="Helical" evidence="5">
    <location>
        <begin position="149"/>
        <end position="169"/>
    </location>
</feature>
<dbReference type="SUPFAM" id="SSF103473">
    <property type="entry name" value="MFS general substrate transporter"/>
    <property type="match status" value="1"/>
</dbReference>
<feature type="transmembrane region" description="Helical" evidence="5">
    <location>
        <begin position="86"/>
        <end position="103"/>
    </location>
</feature>
<dbReference type="InterPro" id="IPR020846">
    <property type="entry name" value="MFS_dom"/>
</dbReference>
<dbReference type="PANTHER" id="PTHR23514">
    <property type="entry name" value="BYPASS OF STOP CODON PROTEIN 6"/>
    <property type="match status" value="1"/>
</dbReference>
<accession>A0A0P9VP79</accession>
<protein>
    <submittedName>
        <fullName evidence="7">Major facilitator transporter</fullName>
    </submittedName>
</protein>
<evidence type="ECO:0000256" key="2">
    <source>
        <dbReference type="ARBA" id="ARBA00022692"/>
    </source>
</evidence>
<dbReference type="InterPro" id="IPR011701">
    <property type="entry name" value="MFS"/>
</dbReference>
<dbReference type="GO" id="GO:0016020">
    <property type="term" value="C:membrane"/>
    <property type="evidence" value="ECO:0007669"/>
    <property type="project" value="UniProtKB-SubCell"/>
</dbReference>
<dbReference type="PANTHER" id="PTHR23514:SF13">
    <property type="entry name" value="INNER MEMBRANE PROTEIN YBJJ"/>
    <property type="match status" value="1"/>
</dbReference>
<dbReference type="EMBL" id="LJQU01000041">
    <property type="protein sequence ID" value="KPY04214.1"/>
    <property type="molecule type" value="Genomic_DNA"/>
</dbReference>
<comment type="caution">
    <text evidence="7">The sequence shown here is derived from an EMBL/GenBank/DDBJ whole genome shotgun (WGS) entry which is preliminary data.</text>
</comment>
<keyword evidence="4 5" id="KW-0472">Membrane</keyword>
<keyword evidence="2 5" id="KW-0812">Transmembrane</keyword>
<gene>
    <name evidence="7" type="ORF">ALO63_04002</name>
</gene>
<evidence type="ECO:0000259" key="6">
    <source>
        <dbReference type="PROSITE" id="PS50850"/>
    </source>
</evidence>
<evidence type="ECO:0000256" key="4">
    <source>
        <dbReference type="ARBA" id="ARBA00023136"/>
    </source>
</evidence>
<evidence type="ECO:0000256" key="5">
    <source>
        <dbReference type="SAM" id="Phobius"/>
    </source>
</evidence>
<proteinExistence type="predicted"/>
<reference evidence="7 8" key="1">
    <citation type="submission" date="2015-09" db="EMBL/GenBank/DDBJ databases">
        <title>Genome announcement of multiple Pseudomonas syringae strains.</title>
        <authorList>
            <person name="Thakur S."/>
            <person name="Wang P.W."/>
            <person name="Gong Y."/>
            <person name="Weir B.S."/>
            <person name="Guttman D.S."/>
        </authorList>
    </citation>
    <scope>NUCLEOTIDE SEQUENCE [LARGE SCALE GENOMIC DNA]</scope>
    <source>
        <strain evidence="7 8">ICMP4331</strain>
    </source>
</reference>
<dbReference type="CDD" id="cd17393">
    <property type="entry name" value="MFS_MosC_like"/>
    <property type="match status" value="1"/>
</dbReference>
<organism evidence="7 8">
    <name type="scientific">Pseudomonas amygdali pv. mori</name>
    <dbReference type="NCBI Taxonomy" id="34065"/>
    <lineage>
        <taxon>Bacteria</taxon>
        <taxon>Pseudomonadati</taxon>
        <taxon>Pseudomonadota</taxon>
        <taxon>Gammaproteobacteria</taxon>
        <taxon>Pseudomonadales</taxon>
        <taxon>Pseudomonadaceae</taxon>
        <taxon>Pseudomonas</taxon>
        <taxon>Pseudomonas amygdali</taxon>
    </lineage>
</organism>
<feature type="domain" description="Major facilitator superfamily (MFS) profile" evidence="6">
    <location>
        <begin position="16"/>
        <end position="405"/>
    </location>
</feature>
<dbReference type="InterPro" id="IPR036259">
    <property type="entry name" value="MFS_trans_sf"/>
</dbReference>
<keyword evidence="3 5" id="KW-1133">Transmembrane helix</keyword>
<comment type="subcellular location">
    <subcellularLocation>
        <location evidence="1">Membrane</location>
        <topology evidence="1">Multi-pass membrane protein</topology>
    </subcellularLocation>
</comment>
<dbReference type="PROSITE" id="PS50850">
    <property type="entry name" value="MFS"/>
    <property type="match status" value="1"/>
</dbReference>
<evidence type="ECO:0000256" key="3">
    <source>
        <dbReference type="ARBA" id="ARBA00022989"/>
    </source>
</evidence>
<dbReference type="GO" id="GO:0022857">
    <property type="term" value="F:transmembrane transporter activity"/>
    <property type="evidence" value="ECO:0007669"/>
    <property type="project" value="InterPro"/>
</dbReference>
<evidence type="ECO:0000256" key="1">
    <source>
        <dbReference type="ARBA" id="ARBA00004141"/>
    </source>
</evidence>
<feature type="transmembrane region" description="Helical" evidence="5">
    <location>
        <begin position="16"/>
        <end position="34"/>
    </location>
</feature>
<feature type="transmembrane region" description="Helical" evidence="5">
    <location>
        <begin position="224"/>
        <end position="242"/>
    </location>
</feature>
<feature type="transmembrane region" description="Helical" evidence="5">
    <location>
        <begin position="384"/>
        <end position="402"/>
    </location>
</feature>
<feature type="transmembrane region" description="Helical" evidence="5">
    <location>
        <begin position="262"/>
        <end position="282"/>
    </location>
</feature>
<feature type="transmembrane region" description="Helical" evidence="5">
    <location>
        <begin position="359"/>
        <end position="378"/>
    </location>
</feature>
<feature type="transmembrane region" description="Helical" evidence="5">
    <location>
        <begin position="175"/>
        <end position="196"/>
    </location>
</feature>
<dbReference type="PATRIC" id="fig|34065.5.peg.5840"/>
<dbReference type="InterPro" id="IPR051788">
    <property type="entry name" value="MFS_Transporter"/>
</dbReference>
<feature type="transmembrane region" description="Helical" evidence="5">
    <location>
        <begin position="317"/>
        <end position="338"/>
    </location>
</feature>
<dbReference type="Proteomes" id="UP000050420">
    <property type="component" value="Unassembled WGS sequence"/>
</dbReference>
<evidence type="ECO:0000313" key="8">
    <source>
        <dbReference type="Proteomes" id="UP000050420"/>
    </source>
</evidence>
<name>A0A0P9VP79_PSEA0</name>
<feature type="transmembrane region" description="Helical" evidence="5">
    <location>
        <begin position="109"/>
        <end position="128"/>
    </location>
</feature>
<dbReference type="Gene3D" id="1.20.1250.20">
    <property type="entry name" value="MFS general substrate transporter like domains"/>
    <property type="match status" value="2"/>
</dbReference>
<feature type="transmembrane region" description="Helical" evidence="5">
    <location>
        <begin position="54"/>
        <end position="74"/>
    </location>
</feature>
<evidence type="ECO:0000313" key="7">
    <source>
        <dbReference type="EMBL" id="KPY04214.1"/>
    </source>
</evidence>
<sequence>MNKRDNSLVTPKIRQARIATFAGFMMVGAMMYIWSTGVTAFREQLGLSGDAGDANFGIIAFGIGLGSAAGSFLVGRFLDIFGSKRVIYITAIAYPLSILPMGYATSVNFAVGCGVVLGLLRGAIDTAFNTHGVQVERHYRRPIMSAFHAFYSLGGFLLGMAGSAFATHFTNSVQTPFTVLGGAMVIVGIVVGRFMLDRDDIASEVSVAINDEPPHAESVKSPKAIILLMIGFGVLLLGSMVGESAIGDWGQEYIRRVLNTPISTAGMAVSVFIGAECIGRLIGDRVAEYLGASNMVLFSAVLAISGLLVTVTGHTALFGMIGFAMFGVGLSCIAPLMLSYAGRKDPLNAGRNIGIVNSIGYSGMLLGPAAIATVVNHYGIDSLLYFPMLLLIPLAILGPFLMRNRRNKAKDELTLAPKESNSQSFRSDQ</sequence>
<dbReference type="Pfam" id="PF07690">
    <property type="entry name" value="MFS_1"/>
    <property type="match status" value="2"/>
</dbReference>
<feature type="transmembrane region" description="Helical" evidence="5">
    <location>
        <begin position="289"/>
        <end position="311"/>
    </location>
</feature>